<protein>
    <submittedName>
        <fullName evidence="1">Uncharacterized protein</fullName>
    </submittedName>
</protein>
<dbReference type="AlphaFoldDB" id="A0A1B0A9F4"/>
<name>A0A1B0A9F4_GLOPL</name>
<evidence type="ECO:0000313" key="1">
    <source>
        <dbReference type="EnsemblMetazoa" id="GPAI038428-PA"/>
    </source>
</evidence>
<keyword evidence="2" id="KW-1185">Reference proteome</keyword>
<dbReference type="VEuPathDB" id="VectorBase:GPAI038428"/>
<reference evidence="2" key="1">
    <citation type="submission" date="2014-03" db="EMBL/GenBank/DDBJ databases">
        <authorList>
            <person name="Aksoy S."/>
            <person name="Warren W."/>
            <person name="Wilson R.K."/>
        </authorList>
    </citation>
    <scope>NUCLEOTIDE SEQUENCE [LARGE SCALE GENOMIC DNA]</scope>
    <source>
        <strain evidence="2">IAEA</strain>
    </source>
</reference>
<sequence length="144" mass="16930">MYMLKILLVHSSVSEYACVRVFMDVISYGYTCMQGHGLFCFFWNIRCNVWNDWLELYDHNGIMARFMFISQQQQEQQQHISLYINHITHCHSLPFEKWTENLDLDEESPIFIINAALPPVVKPSVNFQIPGTNLGALRIHLKLH</sequence>
<dbReference type="EnsemblMetazoa" id="GPAI038428-RA">
    <property type="protein sequence ID" value="GPAI038428-PA"/>
    <property type="gene ID" value="GPAI038428"/>
</dbReference>
<reference evidence="1" key="2">
    <citation type="submission" date="2020-05" db="UniProtKB">
        <authorList>
            <consortium name="EnsemblMetazoa"/>
        </authorList>
    </citation>
    <scope>IDENTIFICATION</scope>
    <source>
        <strain evidence="1">IAEA</strain>
    </source>
</reference>
<proteinExistence type="predicted"/>
<organism evidence="1 2">
    <name type="scientific">Glossina pallidipes</name>
    <name type="common">Tsetse fly</name>
    <dbReference type="NCBI Taxonomy" id="7398"/>
    <lineage>
        <taxon>Eukaryota</taxon>
        <taxon>Metazoa</taxon>
        <taxon>Ecdysozoa</taxon>
        <taxon>Arthropoda</taxon>
        <taxon>Hexapoda</taxon>
        <taxon>Insecta</taxon>
        <taxon>Pterygota</taxon>
        <taxon>Neoptera</taxon>
        <taxon>Endopterygota</taxon>
        <taxon>Diptera</taxon>
        <taxon>Brachycera</taxon>
        <taxon>Muscomorpha</taxon>
        <taxon>Hippoboscoidea</taxon>
        <taxon>Glossinidae</taxon>
        <taxon>Glossina</taxon>
    </lineage>
</organism>
<accession>A0A1B0A9F4</accession>
<evidence type="ECO:0000313" key="2">
    <source>
        <dbReference type="Proteomes" id="UP000092445"/>
    </source>
</evidence>
<dbReference type="Proteomes" id="UP000092445">
    <property type="component" value="Unassembled WGS sequence"/>
</dbReference>